<dbReference type="InterPro" id="IPR037171">
    <property type="entry name" value="NagB/RpiA_transferase-like"/>
</dbReference>
<dbReference type="GO" id="GO:0003677">
    <property type="term" value="F:DNA binding"/>
    <property type="evidence" value="ECO:0007669"/>
    <property type="project" value="InterPro"/>
</dbReference>
<dbReference type="InterPro" id="IPR051314">
    <property type="entry name" value="AAA_ATPase_RarA/MGS1/WRNIP1"/>
</dbReference>
<feature type="domain" description="MgsA AAA+ ATPase C-terminal" evidence="6">
    <location>
        <begin position="266"/>
        <end position="428"/>
    </location>
</feature>
<dbReference type="GO" id="GO:0006310">
    <property type="term" value="P:DNA recombination"/>
    <property type="evidence" value="ECO:0007669"/>
    <property type="project" value="InterPro"/>
</dbReference>
<dbReference type="CDD" id="cd18139">
    <property type="entry name" value="HLD_clamp_RarA"/>
    <property type="match status" value="1"/>
</dbReference>
<dbReference type="Gene3D" id="1.20.272.10">
    <property type="match status" value="1"/>
</dbReference>
<evidence type="ECO:0000256" key="1">
    <source>
        <dbReference type="ARBA" id="ARBA00008959"/>
    </source>
</evidence>
<protein>
    <recommendedName>
        <fullName evidence="2">Replication-associated recombination protein A</fullName>
    </recommendedName>
</protein>
<evidence type="ECO:0000256" key="2">
    <source>
        <dbReference type="ARBA" id="ARBA00020776"/>
    </source>
</evidence>
<dbReference type="GO" id="GO:0000731">
    <property type="term" value="P:DNA synthesis involved in DNA repair"/>
    <property type="evidence" value="ECO:0007669"/>
    <property type="project" value="TreeGrafter"/>
</dbReference>
<dbReference type="GO" id="GO:0009378">
    <property type="term" value="F:four-way junction helicase activity"/>
    <property type="evidence" value="ECO:0007669"/>
    <property type="project" value="InterPro"/>
</dbReference>
<dbReference type="Proteomes" id="UP000485484">
    <property type="component" value="Unassembled WGS sequence"/>
</dbReference>
<dbReference type="GO" id="GO:0006261">
    <property type="term" value="P:DNA-templated DNA replication"/>
    <property type="evidence" value="ECO:0007669"/>
    <property type="project" value="TreeGrafter"/>
</dbReference>
<dbReference type="InterPro" id="IPR027417">
    <property type="entry name" value="P-loop_NTPase"/>
</dbReference>
<keyword evidence="3" id="KW-0547">Nucleotide-binding</keyword>
<organism evidence="8">
    <name type="scientific">candidate division TA06 bacterium ADurb.Bin417</name>
    <dbReference type="NCBI Taxonomy" id="1852828"/>
    <lineage>
        <taxon>Bacteria</taxon>
        <taxon>Bacteria division TA06</taxon>
    </lineage>
</organism>
<keyword evidence="4" id="KW-0067">ATP-binding</keyword>
<evidence type="ECO:0000256" key="4">
    <source>
        <dbReference type="ARBA" id="ARBA00022840"/>
    </source>
</evidence>
<evidence type="ECO:0000259" key="7">
    <source>
        <dbReference type="Pfam" id="PF16193"/>
    </source>
</evidence>
<evidence type="ECO:0000313" key="8">
    <source>
        <dbReference type="EMBL" id="OPZ93099.1"/>
    </source>
</evidence>
<dbReference type="Pfam" id="PF12002">
    <property type="entry name" value="MgsA_C"/>
    <property type="match status" value="1"/>
</dbReference>
<dbReference type="Gene3D" id="3.40.50.300">
    <property type="entry name" value="P-loop containing nucleotide triphosphate hydrolases"/>
    <property type="match status" value="1"/>
</dbReference>
<dbReference type="InterPro" id="IPR002698">
    <property type="entry name" value="FTHF_cligase"/>
</dbReference>
<name>A0A1V5MIR6_UNCT6</name>
<evidence type="ECO:0000256" key="3">
    <source>
        <dbReference type="ARBA" id="ARBA00022741"/>
    </source>
</evidence>
<dbReference type="InterPro" id="IPR008824">
    <property type="entry name" value="RuvB-like_N"/>
</dbReference>
<dbReference type="InterPro" id="IPR021886">
    <property type="entry name" value="MgsA_C"/>
</dbReference>
<evidence type="ECO:0000259" key="5">
    <source>
        <dbReference type="Pfam" id="PF05496"/>
    </source>
</evidence>
<dbReference type="InterPro" id="IPR024185">
    <property type="entry name" value="FTHF_cligase-like_sf"/>
</dbReference>
<dbReference type="SUPFAM" id="SSF48019">
    <property type="entry name" value="post-AAA+ oligomerization domain-like"/>
    <property type="match status" value="1"/>
</dbReference>
<dbReference type="Pfam" id="PF05496">
    <property type="entry name" value="RuvB_N"/>
    <property type="match status" value="1"/>
</dbReference>
<evidence type="ECO:0000259" key="6">
    <source>
        <dbReference type="Pfam" id="PF12002"/>
    </source>
</evidence>
<feature type="domain" description="RuvB-like AAA+ ATPase" evidence="5">
    <location>
        <begin position="26"/>
        <end position="133"/>
    </location>
</feature>
<dbReference type="FunFam" id="1.20.272.10:FF:000001">
    <property type="entry name" value="Putative AAA family ATPase"/>
    <property type="match status" value="1"/>
</dbReference>
<accession>A0A1V5MIR6</accession>
<reference evidence="8" key="1">
    <citation type="submission" date="2017-02" db="EMBL/GenBank/DDBJ databases">
        <title>Delving into the versatile metabolic prowess of the omnipresent phylum Bacteroidetes.</title>
        <authorList>
            <person name="Nobu M.K."/>
            <person name="Mei R."/>
            <person name="Narihiro T."/>
            <person name="Kuroda K."/>
            <person name="Liu W.-T."/>
        </authorList>
    </citation>
    <scope>NUCLEOTIDE SEQUENCE</scope>
    <source>
        <strain evidence="8">ADurb.Bin417</strain>
    </source>
</reference>
<dbReference type="SUPFAM" id="SSF52540">
    <property type="entry name" value="P-loop containing nucleoside triphosphate hydrolases"/>
    <property type="match status" value="1"/>
</dbReference>
<dbReference type="Gene3D" id="3.40.50.10420">
    <property type="entry name" value="NagB/RpiA/CoA transferase-like"/>
    <property type="match status" value="1"/>
</dbReference>
<comment type="similarity">
    <text evidence="1">Belongs to the AAA ATPase family. RarA/MGS1/WRNIP1 subfamily.</text>
</comment>
<sequence>MAANESLFPEDKIGLDPSELPLAVRMRPESLDEFVGQEEILGEGKLLRRAILADRVTSLILFGPPGTGQHTKGNFQRLNAVSSGVTEVRQVLGRARALRRSDHRKTILFVDEIHRFNRAQQDSFMEDVEEGNVILVGATTHNPFFVLTPALVSRSLVMELKLLREPELVTLLKRALTDPERGLGRYRAEVSTEAMKHLAASARGDARRALTALEVAVLTTPADQRGMVKVTLKIAQDVTARKAVRYDRDEDEHFDTASAFIKSIRGSDPDAALYYLARMLEGGEDPRFIARRLVISASEDIGNADPEALSVAVNGLRAVEYIGLPEARITLAQMVTYLAAAPKSNASYLGVEAAARDIRSGRLLPVPPYLQVGSYKGADRLGRGKGYRYSHDAPERISGQAYLTEARRYYQPTEEGREKEIKKRMEHWQEIRECLARKGRLRSVLLEKRAGLATEEVTRLSERIGKCLLRHPDFQRARSVALYASFRNEVDTRLILKELLSRPGVRVGFPRTETGRRQLVFHQVNNPAQLVPGRFGIPEPGLKCPVLKSSDFDLVLVPGVAFDEAGNRIGFGGGYYDNFLKETRPDAVRIALAYDFQIIKGRLPVLAKDAKVDKIITDERVISAQG</sequence>
<gene>
    <name evidence="8" type="primary">rarA</name>
    <name evidence="8" type="ORF">BWY73_00488</name>
</gene>
<dbReference type="Pfam" id="PF01812">
    <property type="entry name" value="5-FTHF_cyc-lig"/>
    <property type="match status" value="1"/>
</dbReference>
<dbReference type="GO" id="GO:0017116">
    <property type="term" value="F:single-stranded DNA helicase activity"/>
    <property type="evidence" value="ECO:0007669"/>
    <property type="project" value="TreeGrafter"/>
</dbReference>
<dbReference type="Gene3D" id="1.10.8.60">
    <property type="match status" value="1"/>
</dbReference>
<dbReference type="GO" id="GO:0008047">
    <property type="term" value="F:enzyme activator activity"/>
    <property type="evidence" value="ECO:0007669"/>
    <property type="project" value="TreeGrafter"/>
</dbReference>
<dbReference type="GO" id="GO:0005524">
    <property type="term" value="F:ATP binding"/>
    <property type="evidence" value="ECO:0007669"/>
    <property type="project" value="UniProtKB-KW"/>
</dbReference>
<dbReference type="FunFam" id="1.10.8.60:FF:000029">
    <property type="entry name" value="Replication-associated recombination protein A"/>
    <property type="match status" value="1"/>
</dbReference>
<dbReference type="CDD" id="cd00009">
    <property type="entry name" value="AAA"/>
    <property type="match status" value="1"/>
</dbReference>
<proteinExistence type="inferred from homology"/>
<dbReference type="PANTHER" id="PTHR13779:SF7">
    <property type="entry name" value="ATPASE WRNIP1"/>
    <property type="match status" value="1"/>
</dbReference>
<comment type="caution">
    <text evidence="8">The sequence shown here is derived from an EMBL/GenBank/DDBJ whole genome shotgun (WGS) entry which is preliminary data.</text>
</comment>
<dbReference type="Gene3D" id="1.10.3710.10">
    <property type="entry name" value="DNA polymerase III clamp loader subunits, C-terminal domain"/>
    <property type="match status" value="1"/>
</dbReference>
<dbReference type="EMBL" id="MWAK01000045">
    <property type="protein sequence ID" value="OPZ93099.1"/>
    <property type="molecule type" value="Genomic_DNA"/>
</dbReference>
<dbReference type="Pfam" id="PF16193">
    <property type="entry name" value="AAA_assoc_2"/>
    <property type="match status" value="1"/>
</dbReference>
<feature type="domain" description="AAA C-terminal" evidence="7">
    <location>
        <begin position="186"/>
        <end position="265"/>
    </location>
</feature>
<dbReference type="PANTHER" id="PTHR13779">
    <property type="entry name" value="WERNER HELICASE-INTERACTING PROTEIN 1 FAMILY MEMBER"/>
    <property type="match status" value="1"/>
</dbReference>
<dbReference type="NCBIfam" id="TIGR02727">
    <property type="entry name" value="MTHFS_bact"/>
    <property type="match status" value="1"/>
</dbReference>
<dbReference type="InterPro" id="IPR032423">
    <property type="entry name" value="AAA_assoc_2"/>
</dbReference>
<dbReference type="SUPFAM" id="SSF100950">
    <property type="entry name" value="NagB/RpiA/CoA transferase-like"/>
    <property type="match status" value="1"/>
</dbReference>
<dbReference type="AlphaFoldDB" id="A0A1V5MIR6"/>
<dbReference type="InterPro" id="IPR008921">
    <property type="entry name" value="DNA_pol3_clamp-load_cplx_C"/>
</dbReference>